<dbReference type="Proteomes" id="UP001222325">
    <property type="component" value="Unassembled WGS sequence"/>
</dbReference>
<dbReference type="EMBL" id="JARJCN010000050">
    <property type="protein sequence ID" value="KAJ7081373.1"/>
    <property type="molecule type" value="Genomic_DNA"/>
</dbReference>
<protein>
    <submittedName>
        <fullName evidence="2">Uncharacterized protein</fullName>
    </submittedName>
</protein>
<evidence type="ECO:0000313" key="3">
    <source>
        <dbReference type="Proteomes" id="UP001222325"/>
    </source>
</evidence>
<name>A0AAD6U1B5_9AGAR</name>
<sequence length="310" mass="33692">MSASVVQDLSGRLGTESKTTGDDLLNNPRPHAAERSRQTAGGSPSKTSGDHLLGKTSRGNALKTRETAGGARPRPLGIKTSRAIKADHGRSPSKTSEDHSLDKTSRRSALKTAEGARPRPLGIICWARPHAQTRSRQTAGGARSRPLGIICWARPHAETRSRQTAGGARPRPLGILHWTRPRVGARSRPLGDPASTRAPKTLGKRLVTFVLAFSFMSSLLRVFRDRPHVLCSGLYQWSAAPCKRVERGGGRERRSHGEVDLFGRRVEACHPISWERVRASAPSSCFLAADPRLSARAFGFTTCARQLNAR</sequence>
<reference evidence="2" key="1">
    <citation type="submission" date="2023-03" db="EMBL/GenBank/DDBJ databases">
        <title>Massive genome expansion in bonnet fungi (Mycena s.s.) driven by repeated elements and novel gene families across ecological guilds.</title>
        <authorList>
            <consortium name="Lawrence Berkeley National Laboratory"/>
            <person name="Harder C.B."/>
            <person name="Miyauchi S."/>
            <person name="Viragh M."/>
            <person name="Kuo A."/>
            <person name="Thoen E."/>
            <person name="Andreopoulos B."/>
            <person name="Lu D."/>
            <person name="Skrede I."/>
            <person name="Drula E."/>
            <person name="Henrissat B."/>
            <person name="Morin E."/>
            <person name="Kohler A."/>
            <person name="Barry K."/>
            <person name="LaButti K."/>
            <person name="Morin E."/>
            <person name="Salamov A."/>
            <person name="Lipzen A."/>
            <person name="Mereny Z."/>
            <person name="Hegedus B."/>
            <person name="Baldrian P."/>
            <person name="Stursova M."/>
            <person name="Weitz H."/>
            <person name="Taylor A."/>
            <person name="Grigoriev I.V."/>
            <person name="Nagy L.G."/>
            <person name="Martin F."/>
            <person name="Kauserud H."/>
        </authorList>
    </citation>
    <scope>NUCLEOTIDE SEQUENCE</scope>
    <source>
        <strain evidence="2">CBHHK173m</strain>
    </source>
</reference>
<keyword evidence="3" id="KW-1185">Reference proteome</keyword>
<feature type="compositionally biased region" description="Basic and acidic residues" evidence="1">
    <location>
        <begin position="84"/>
        <end position="105"/>
    </location>
</feature>
<evidence type="ECO:0000256" key="1">
    <source>
        <dbReference type="SAM" id="MobiDB-lite"/>
    </source>
</evidence>
<organism evidence="2 3">
    <name type="scientific">Mycena belliarum</name>
    <dbReference type="NCBI Taxonomy" id="1033014"/>
    <lineage>
        <taxon>Eukaryota</taxon>
        <taxon>Fungi</taxon>
        <taxon>Dikarya</taxon>
        <taxon>Basidiomycota</taxon>
        <taxon>Agaricomycotina</taxon>
        <taxon>Agaricomycetes</taxon>
        <taxon>Agaricomycetidae</taxon>
        <taxon>Agaricales</taxon>
        <taxon>Marasmiineae</taxon>
        <taxon>Mycenaceae</taxon>
        <taxon>Mycena</taxon>
    </lineage>
</organism>
<gene>
    <name evidence="2" type="ORF">B0H15DRAFT_932962</name>
</gene>
<comment type="caution">
    <text evidence="2">The sequence shown here is derived from an EMBL/GenBank/DDBJ whole genome shotgun (WGS) entry which is preliminary data.</text>
</comment>
<proteinExistence type="predicted"/>
<feature type="region of interest" description="Disordered" evidence="1">
    <location>
        <begin position="1"/>
        <end position="115"/>
    </location>
</feature>
<dbReference type="AlphaFoldDB" id="A0AAD6U1B5"/>
<evidence type="ECO:0000313" key="2">
    <source>
        <dbReference type="EMBL" id="KAJ7081373.1"/>
    </source>
</evidence>
<feature type="compositionally biased region" description="Polar residues" evidence="1">
    <location>
        <begin position="38"/>
        <end position="47"/>
    </location>
</feature>
<accession>A0AAD6U1B5</accession>